<reference evidence="1 2" key="1">
    <citation type="journal article" date="2018" name="Sci. Rep.">
        <title>Comparative analysis of the Pocillopora damicornis genome highlights role of immune system in coral evolution.</title>
        <authorList>
            <person name="Cunning R."/>
            <person name="Bay R.A."/>
            <person name="Gillette P."/>
            <person name="Baker A.C."/>
            <person name="Traylor-Knowles N."/>
        </authorList>
    </citation>
    <scope>NUCLEOTIDE SEQUENCE [LARGE SCALE GENOMIC DNA]</scope>
    <source>
        <strain evidence="1">RSMAS</strain>
        <tissue evidence="1">Whole animal</tissue>
    </source>
</reference>
<dbReference type="PANTHER" id="PTHR31424">
    <property type="entry name" value="PROTEIN CBG23806"/>
    <property type="match status" value="1"/>
</dbReference>
<evidence type="ECO:0000313" key="1">
    <source>
        <dbReference type="EMBL" id="RMX49127.1"/>
    </source>
</evidence>
<dbReference type="PANTHER" id="PTHR31424:SF3">
    <property type="entry name" value="RING-TYPE DOMAIN-CONTAINING PROTEIN"/>
    <property type="match status" value="1"/>
</dbReference>
<keyword evidence="2" id="KW-1185">Reference proteome</keyword>
<protein>
    <submittedName>
        <fullName evidence="1">Uncharacterized protein</fullName>
    </submittedName>
</protein>
<organism evidence="1 2">
    <name type="scientific">Pocillopora damicornis</name>
    <name type="common">Cauliflower coral</name>
    <name type="synonym">Millepora damicornis</name>
    <dbReference type="NCBI Taxonomy" id="46731"/>
    <lineage>
        <taxon>Eukaryota</taxon>
        <taxon>Metazoa</taxon>
        <taxon>Cnidaria</taxon>
        <taxon>Anthozoa</taxon>
        <taxon>Hexacorallia</taxon>
        <taxon>Scleractinia</taxon>
        <taxon>Astrocoeniina</taxon>
        <taxon>Pocilloporidae</taxon>
        <taxon>Pocillopora</taxon>
    </lineage>
</organism>
<dbReference type="Proteomes" id="UP000275408">
    <property type="component" value="Unassembled WGS sequence"/>
</dbReference>
<comment type="caution">
    <text evidence="1">The sequence shown here is derived from an EMBL/GenBank/DDBJ whole genome shotgun (WGS) entry which is preliminary data.</text>
</comment>
<sequence>MESCARTQDRKWNVQRIPSRAQGAELPFKRLLEKEVGNFVKNNADGTTKVKVKISGDGTRISHSSNLFVCSFALVEDGKRCLSSAGNHTIAIVNGKEDYATLKESLVNVVKDVDNLIAKGYILVDGRQIKLEFYLRGDYKTIEDRNFKLHRQRFSHAIHLMDKEQRSTCYTVQPKIKYIQTALDDKQIYSQLVIEDAKKEYKGKYYCVANDTAGEKATNPAFLSIGDLGEDLDNWARIVGDLGNQTCMIR</sequence>
<dbReference type="OrthoDB" id="5987510at2759"/>
<dbReference type="EMBL" id="RCHS01002172">
    <property type="protein sequence ID" value="RMX49127.1"/>
    <property type="molecule type" value="Genomic_DNA"/>
</dbReference>
<dbReference type="AlphaFoldDB" id="A0A3M6U694"/>
<name>A0A3M6U694_POCDA</name>
<accession>A0A3M6U694</accession>
<evidence type="ECO:0000313" key="2">
    <source>
        <dbReference type="Proteomes" id="UP000275408"/>
    </source>
</evidence>
<proteinExistence type="predicted"/>
<gene>
    <name evidence="1" type="ORF">pdam_00003863</name>
</gene>